<dbReference type="InterPro" id="IPR011055">
    <property type="entry name" value="Dup_hybrid_motif"/>
</dbReference>
<dbReference type="CDD" id="cd12797">
    <property type="entry name" value="M23_peptidase"/>
    <property type="match status" value="1"/>
</dbReference>
<dbReference type="AlphaFoldDB" id="A0A9X2KU34"/>
<reference evidence="2" key="1">
    <citation type="submission" date="2022-05" db="EMBL/GenBank/DDBJ databases">
        <title>Sphingomonas sp. strain RP10 Genome sequencing and assembly.</title>
        <authorList>
            <person name="Kim I."/>
        </authorList>
    </citation>
    <scope>NUCLEOTIDE SEQUENCE</scope>
    <source>
        <strain evidence="2">RP10</strain>
    </source>
</reference>
<dbReference type="InterPro" id="IPR016047">
    <property type="entry name" value="M23ase_b-sheet_dom"/>
</dbReference>
<evidence type="ECO:0000313" key="3">
    <source>
        <dbReference type="Proteomes" id="UP001139486"/>
    </source>
</evidence>
<dbReference type="Gene3D" id="2.70.70.10">
    <property type="entry name" value="Glucose Permease (Domain IIA)"/>
    <property type="match status" value="1"/>
</dbReference>
<organism evidence="2 3">
    <name type="scientific">Sphingomonas liriopis</name>
    <dbReference type="NCBI Taxonomy" id="2949094"/>
    <lineage>
        <taxon>Bacteria</taxon>
        <taxon>Pseudomonadati</taxon>
        <taxon>Pseudomonadota</taxon>
        <taxon>Alphaproteobacteria</taxon>
        <taxon>Sphingomonadales</taxon>
        <taxon>Sphingomonadaceae</taxon>
        <taxon>Sphingomonas</taxon>
    </lineage>
</organism>
<dbReference type="SUPFAM" id="SSF51261">
    <property type="entry name" value="Duplicated hybrid motif"/>
    <property type="match status" value="1"/>
</dbReference>
<dbReference type="Proteomes" id="UP001139486">
    <property type="component" value="Unassembled WGS sequence"/>
</dbReference>
<dbReference type="PANTHER" id="PTHR21666:SF270">
    <property type="entry name" value="MUREIN HYDROLASE ACTIVATOR ENVC"/>
    <property type="match status" value="1"/>
</dbReference>
<gene>
    <name evidence="2" type="ORF">M9979_11715</name>
</gene>
<accession>A0A9X2KU34</accession>
<dbReference type="Pfam" id="PF01551">
    <property type="entry name" value="Peptidase_M23"/>
    <property type="match status" value="1"/>
</dbReference>
<comment type="caution">
    <text evidence="2">The sequence shown here is derived from an EMBL/GenBank/DDBJ whole genome shotgun (WGS) entry which is preliminary data.</text>
</comment>
<proteinExistence type="predicted"/>
<keyword evidence="3" id="KW-1185">Reference proteome</keyword>
<feature type="domain" description="M23ase beta-sheet core" evidence="1">
    <location>
        <begin position="324"/>
        <end position="413"/>
    </location>
</feature>
<sequence>MAGISRSPSPLAAFGVFPLSRWERGGAAQPRRGEGARVALCCLALLALTLPAQSQTLTDQRQRLATAKRDAAVAARKADALARNAAAERDAADTARAQEAALAARVAAAEANLAAARARQGLVARLLADQQTRLGAQQAPVARLLAALTALARRPAVVAIAQPGSVDDLVHVRAVLGGALPVVRARTDAVRQDIARTRELQASAEVAATALRQGRARLDADRLALAQLEASHRRRAQALGRDAMSESDRALALGERARDLLDSLGEGDAAQATAADLARLPGPLPRPLAPGATPPVPVAGVYRLPVRGRLVTGLDEISESGVRSRGLTFAVAAGAPVTAPAAGLVRYARPFRGYGSIVIIDHGDGWTSLVTGLAATQVAAGQRIAAGAALGTAGSGEDPRITVELRRRGRPIDIVALLG</sequence>
<evidence type="ECO:0000259" key="1">
    <source>
        <dbReference type="Pfam" id="PF01551"/>
    </source>
</evidence>
<dbReference type="GO" id="GO:0004222">
    <property type="term" value="F:metalloendopeptidase activity"/>
    <property type="evidence" value="ECO:0007669"/>
    <property type="project" value="TreeGrafter"/>
</dbReference>
<dbReference type="PANTHER" id="PTHR21666">
    <property type="entry name" value="PEPTIDASE-RELATED"/>
    <property type="match status" value="1"/>
</dbReference>
<dbReference type="RefSeq" id="WP_254289537.1">
    <property type="nucleotide sequence ID" value="NZ_JAMLDY010000013.1"/>
</dbReference>
<name>A0A9X2KU34_9SPHN</name>
<evidence type="ECO:0000313" key="2">
    <source>
        <dbReference type="EMBL" id="MCP3735538.1"/>
    </source>
</evidence>
<dbReference type="EMBL" id="JAMLDY010000013">
    <property type="protein sequence ID" value="MCP3735538.1"/>
    <property type="molecule type" value="Genomic_DNA"/>
</dbReference>
<dbReference type="InterPro" id="IPR050570">
    <property type="entry name" value="Cell_wall_metabolism_enzyme"/>
</dbReference>
<protein>
    <submittedName>
        <fullName evidence="2">Peptidoglycan DD-metalloendopeptidase family protein</fullName>
    </submittedName>
</protein>